<keyword evidence="3" id="KW-1185">Reference proteome</keyword>
<dbReference type="Proteomes" id="UP000464262">
    <property type="component" value="Chromosome 2"/>
</dbReference>
<proteinExistence type="predicted"/>
<reference evidence="2 3" key="1">
    <citation type="submission" date="2020-01" db="EMBL/GenBank/DDBJ databases">
        <title>Whole genome and functional gene identification of agarase of Vibrio HN897.</title>
        <authorList>
            <person name="Liu Y."/>
            <person name="Zhao Z."/>
        </authorList>
    </citation>
    <scope>NUCLEOTIDE SEQUENCE [LARGE SCALE GENOMIC DNA]</scope>
    <source>
        <strain evidence="2 3">HN897</strain>
    </source>
</reference>
<evidence type="ECO:0000313" key="3">
    <source>
        <dbReference type="Proteomes" id="UP000464262"/>
    </source>
</evidence>
<feature type="transmembrane region" description="Helical" evidence="1">
    <location>
        <begin position="39"/>
        <end position="56"/>
    </location>
</feature>
<organism evidence="2 3">
    <name type="scientific">Vibrio astriarenae</name>
    <dbReference type="NCBI Taxonomy" id="1481923"/>
    <lineage>
        <taxon>Bacteria</taxon>
        <taxon>Pseudomonadati</taxon>
        <taxon>Pseudomonadota</taxon>
        <taxon>Gammaproteobacteria</taxon>
        <taxon>Vibrionales</taxon>
        <taxon>Vibrionaceae</taxon>
        <taxon>Vibrio</taxon>
    </lineage>
</organism>
<dbReference type="AlphaFoldDB" id="A0A7Z2T6R7"/>
<gene>
    <name evidence="2" type="ORF">GT360_17710</name>
</gene>
<dbReference type="EMBL" id="CP047476">
    <property type="protein sequence ID" value="QIA65376.1"/>
    <property type="molecule type" value="Genomic_DNA"/>
</dbReference>
<accession>A0A7Z2T6R7</accession>
<dbReference type="RefSeq" id="WP_164650276.1">
    <property type="nucleotide sequence ID" value="NZ_CP047476.1"/>
</dbReference>
<name>A0A7Z2T6R7_9VIBR</name>
<keyword evidence="1" id="KW-0812">Transmembrane</keyword>
<keyword evidence="1" id="KW-0472">Membrane</keyword>
<evidence type="ECO:0000313" key="2">
    <source>
        <dbReference type="EMBL" id="QIA65376.1"/>
    </source>
</evidence>
<evidence type="ECO:0000256" key="1">
    <source>
        <dbReference type="SAM" id="Phobius"/>
    </source>
</evidence>
<feature type="transmembrane region" description="Helical" evidence="1">
    <location>
        <begin position="6"/>
        <end position="27"/>
    </location>
</feature>
<keyword evidence="1" id="KW-1133">Transmembrane helix</keyword>
<sequence>MAVFIFGITAAAICNFLIGPLILILFIDFPFEVAPERYGDFYAALVFFIGVGRMHYRGL</sequence>
<dbReference type="KEGG" id="vas:GT360_17710"/>
<protein>
    <submittedName>
        <fullName evidence="2">Uncharacterized protein</fullName>
    </submittedName>
</protein>